<dbReference type="PANTHER" id="PTHR13151">
    <property type="entry name" value="CBF1 INTERACTING COREPRESSOR CIR"/>
    <property type="match status" value="1"/>
</dbReference>
<sequence>MSLQFLSQKSWHPANKANQKRIWMAEQEAAERREREQDKVKEVRKAVQAQRTREAAAQPTAPERVTFLYAAPPGLAQVTADGAQEKQQRRKEEDEAVREFRRKAARRGESPRKLERDVGRWAQETLTIKDQVDRFPVLKGAPVEGKYAETIRVQFNPLGLRLRNVRCLRCSEWGHQSGDRECRLRNVNPNDAARQRWEDPVTEIKKLKMVQQELVLRRGALPLEMQEDGGEFEILQSDDDEAEGVFLAGLSAKQRKRLLKKLKKSSHSCGRHSDPDLSCRQARSKKVGRHKQSSAHKREGKRNKRSERRSRDDNDSGKTACRCRDASILPRQSRYCLNT</sequence>
<dbReference type="GO" id="GO:0005634">
    <property type="term" value="C:nucleus"/>
    <property type="evidence" value="ECO:0007669"/>
    <property type="project" value="TreeGrafter"/>
</dbReference>
<feature type="compositionally biased region" description="Basic and acidic residues" evidence="1">
    <location>
        <begin position="83"/>
        <end position="99"/>
    </location>
</feature>
<feature type="compositionally biased region" description="Basic and acidic residues" evidence="1">
    <location>
        <begin position="106"/>
        <end position="117"/>
    </location>
</feature>
<dbReference type="Pfam" id="PF10197">
    <property type="entry name" value="Cir_N"/>
    <property type="match status" value="1"/>
</dbReference>
<gene>
    <name evidence="3" type="ORF">PM001_LOCUS17672</name>
</gene>
<dbReference type="SMART" id="SM01083">
    <property type="entry name" value="Cir_N"/>
    <property type="match status" value="1"/>
</dbReference>
<proteinExistence type="predicted"/>
<name>A0AAV1UFW8_9STRA</name>
<feature type="region of interest" description="Disordered" evidence="1">
    <location>
        <begin position="28"/>
        <end position="63"/>
    </location>
</feature>
<dbReference type="Proteomes" id="UP001162060">
    <property type="component" value="Unassembled WGS sequence"/>
</dbReference>
<accession>A0AAV1UFW8</accession>
<dbReference type="GO" id="GO:0003714">
    <property type="term" value="F:transcription corepressor activity"/>
    <property type="evidence" value="ECO:0007669"/>
    <property type="project" value="InterPro"/>
</dbReference>
<feature type="domain" description="CBF1-interacting co-repressor CIR N-terminal" evidence="2">
    <location>
        <begin position="10"/>
        <end position="46"/>
    </location>
</feature>
<dbReference type="EMBL" id="CAKLBY020000190">
    <property type="protein sequence ID" value="CAK7932522.1"/>
    <property type="molecule type" value="Genomic_DNA"/>
</dbReference>
<feature type="compositionally biased region" description="Basic and acidic residues" evidence="1">
    <location>
        <begin position="29"/>
        <end position="45"/>
    </location>
</feature>
<evidence type="ECO:0000313" key="4">
    <source>
        <dbReference type="Proteomes" id="UP001162060"/>
    </source>
</evidence>
<feature type="region of interest" description="Disordered" evidence="1">
    <location>
        <begin position="1"/>
        <end position="20"/>
    </location>
</feature>
<dbReference type="InterPro" id="IPR019339">
    <property type="entry name" value="CIR_N_dom"/>
</dbReference>
<organism evidence="3 4">
    <name type="scientific">Peronospora matthiolae</name>
    <dbReference type="NCBI Taxonomy" id="2874970"/>
    <lineage>
        <taxon>Eukaryota</taxon>
        <taxon>Sar</taxon>
        <taxon>Stramenopiles</taxon>
        <taxon>Oomycota</taxon>
        <taxon>Peronosporomycetes</taxon>
        <taxon>Peronosporales</taxon>
        <taxon>Peronosporaceae</taxon>
        <taxon>Peronospora</taxon>
    </lineage>
</organism>
<feature type="compositionally biased region" description="Basic residues" evidence="1">
    <location>
        <begin position="282"/>
        <end position="308"/>
    </location>
</feature>
<evidence type="ECO:0000259" key="2">
    <source>
        <dbReference type="SMART" id="SM01083"/>
    </source>
</evidence>
<evidence type="ECO:0000313" key="3">
    <source>
        <dbReference type="EMBL" id="CAK7932522.1"/>
    </source>
</evidence>
<protein>
    <recommendedName>
        <fullName evidence="2">CBF1-interacting co-repressor CIR N-terminal domain-containing protein</fullName>
    </recommendedName>
</protein>
<evidence type="ECO:0000256" key="1">
    <source>
        <dbReference type="SAM" id="MobiDB-lite"/>
    </source>
</evidence>
<dbReference type="InterPro" id="IPR040014">
    <property type="entry name" value="CIR1"/>
</dbReference>
<feature type="region of interest" description="Disordered" evidence="1">
    <location>
        <begin position="263"/>
        <end position="322"/>
    </location>
</feature>
<dbReference type="AlphaFoldDB" id="A0AAV1UFW8"/>
<comment type="caution">
    <text evidence="3">The sequence shown here is derived from an EMBL/GenBank/DDBJ whole genome shotgun (WGS) entry which is preliminary data.</text>
</comment>
<reference evidence="3" key="1">
    <citation type="submission" date="2024-01" db="EMBL/GenBank/DDBJ databases">
        <authorList>
            <person name="Webb A."/>
        </authorList>
    </citation>
    <scope>NUCLEOTIDE SEQUENCE</scope>
    <source>
        <strain evidence="3">Pm1</strain>
    </source>
</reference>
<dbReference type="PANTHER" id="PTHR13151:SF2">
    <property type="entry name" value="COREPRESSOR INTERACTING WITH RBPJ 1"/>
    <property type="match status" value="1"/>
</dbReference>
<feature type="region of interest" description="Disordered" evidence="1">
    <location>
        <begin position="80"/>
        <end position="117"/>
    </location>
</feature>
<feature type="compositionally biased region" description="Polar residues" evidence="1">
    <location>
        <begin position="1"/>
        <end position="10"/>
    </location>
</feature>